<dbReference type="EMBL" id="VOQF01000001">
    <property type="protein sequence ID" value="TXC92861.1"/>
    <property type="molecule type" value="Genomic_DNA"/>
</dbReference>
<reference evidence="1 2" key="1">
    <citation type="journal article" date="2005" name="Int. J. Syst. Evol. Microbiol.">
        <title>Bacillus litoralis sp. nov., isolated from a tidal flat of the Yellow Sea in Korea.</title>
        <authorList>
            <person name="Yoon J.H."/>
            <person name="Oh T.K."/>
        </authorList>
    </citation>
    <scope>NUCLEOTIDE SEQUENCE [LARGE SCALE GENOMIC DNA]</scope>
    <source>
        <strain evidence="1 2">SW-211</strain>
    </source>
</reference>
<evidence type="ECO:0000313" key="1">
    <source>
        <dbReference type="EMBL" id="TXC92861.1"/>
    </source>
</evidence>
<dbReference type="AlphaFoldDB" id="A0A5C6W4Y6"/>
<dbReference type="Proteomes" id="UP000321363">
    <property type="component" value="Unassembled WGS sequence"/>
</dbReference>
<protein>
    <submittedName>
        <fullName evidence="1">Uncharacterized protein</fullName>
    </submittedName>
</protein>
<accession>A0A5C6W4Y6</accession>
<name>A0A5C6W4Y6_9BACI</name>
<comment type="caution">
    <text evidence="1">The sequence shown here is derived from an EMBL/GenBank/DDBJ whole genome shotgun (WGS) entry which is preliminary data.</text>
</comment>
<organism evidence="1 2">
    <name type="scientific">Metabacillus litoralis</name>
    <dbReference type="NCBI Taxonomy" id="152268"/>
    <lineage>
        <taxon>Bacteria</taxon>
        <taxon>Bacillati</taxon>
        <taxon>Bacillota</taxon>
        <taxon>Bacilli</taxon>
        <taxon>Bacillales</taxon>
        <taxon>Bacillaceae</taxon>
        <taxon>Metabacillus</taxon>
    </lineage>
</organism>
<evidence type="ECO:0000313" key="2">
    <source>
        <dbReference type="Proteomes" id="UP000321363"/>
    </source>
</evidence>
<dbReference type="OrthoDB" id="2354029at2"/>
<sequence>MDIWIVEEKVTNKFIRDFGHYLKVDGELENAYYLNATGEDYVENNKDFLLEFLLNENRYPLFVTFIVYDDQTDEYITFLKKNKIEFVLNNLDEKRTYYDFSGKHQYHPPCFTARIEDDDSLLLLLNETYWLPAQNEFYSISFSDNLTFESEEVIEWKRKRKRSIASFKVEGNTSFILIEHDGAGFYLLSNEEKYFPLTNFISSLPKGTVVTQINDTVIDR</sequence>
<keyword evidence="2" id="KW-1185">Reference proteome</keyword>
<dbReference type="RefSeq" id="WP_146945723.1">
    <property type="nucleotide sequence ID" value="NZ_VOQF01000001.1"/>
</dbReference>
<proteinExistence type="predicted"/>
<gene>
    <name evidence="1" type="ORF">FS935_01310</name>
</gene>